<dbReference type="Pfam" id="PF08676">
    <property type="entry name" value="MutL_C"/>
    <property type="match status" value="1"/>
</dbReference>
<dbReference type="GO" id="GO:0006298">
    <property type="term" value="P:mismatch repair"/>
    <property type="evidence" value="ECO:0007669"/>
    <property type="project" value="UniProtKB-UniRule"/>
</dbReference>
<dbReference type="InterPro" id="IPR014790">
    <property type="entry name" value="MutL_C"/>
</dbReference>
<reference evidence="9 10" key="1">
    <citation type="submission" date="2020-12" db="EMBL/GenBank/DDBJ databases">
        <title>Sulforoseuscoccus oceanibium gen. nov., sp. nov., a representative of the phylum Verrucomicrobia with special cytoplasmic membrane, and proposal of Sulforoseuscoccusaceae fam. nov.</title>
        <authorList>
            <person name="Xi F."/>
        </authorList>
    </citation>
    <scope>NUCLEOTIDE SEQUENCE [LARGE SCALE GENOMIC DNA]</scope>
    <source>
        <strain evidence="9 10">T37</strain>
    </source>
</reference>
<dbReference type="InterPro" id="IPR020667">
    <property type="entry name" value="DNA_mismatch_repair_MutL"/>
</dbReference>
<gene>
    <name evidence="5 9" type="primary">mutL</name>
    <name evidence="9" type="ORF">G3M56_014170</name>
</gene>
<dbReference type="PANTHER" id="PTHR10073:SF12">
    <property type="entry name" value="DNA MISMATCH REPAIR PROTEIN MLH1"/>
    <property type="match status" value="1"/>
</dbReference>
<dbReference type="Gene3D" id="3.30.1540.20">
    <property type="entry name" value="MutL, C-terminal domain, dimerisation subdomain"/>
    <property type="match status" value="1"/>
</dbReference>
<dbReference type="GO" id="GO:0140664">
    <property type="term" value="F:ATP-dependent DNA damage sensor activity"/>
    <property type="evidence" value="ECO:0007669"/>
    <property type="project" value="InterPro"/>
</dbReference>
<evidence type="ECO:0000256" key="2">
    <source>
        <dbReference type="ARBA" id="ARBA00021975"/>
    </source>
</evidence>
<evidence type="ECO:0000259" key="8">
    <source>
        <dbReference type="SMART" id="SM01340"/>
    </source>
</evidence>
<feature type="domain" description="MutL C-terminal dimerisation" evidence="7">
    <location>
        <begin position="442"/>
        <end position="582"/>
    </location>
</feature>
<keyword evidence="9" id="KW-0540">Nuclease</keyword>
<feature type="compositionally biased region" description="Low complexity" evidence="6">
    <location>
        <begin position="363"/>
        <end position="375"/>
    </location>
</feature>
<evidence type="ECO:0000256" key="3">
    <source>
        <dbReference type="ARBA" id="ARBA00022763"/>
    </source>
</evidence>
<dbReference type="InterPro" id="IPR014762">
    <property type="entry name" value="DNA_mismatch_repair_CS"/>
</dbReference>
<sequence length="640" mass="68553">MPDTLASQVAAGEVVERPASVVRELLDNALDAGATSIEVQIGKGGAGLIRVTDNGAGMTRDDAVMCIERHATSKIKTAEDLVTVSTLGFRGEALPSVASVSRFKLRTCEHGALNGTCVEVDGGRLVEVRDDGCAPGTSVEVRSLFVNVPARRKFLKTENTEFGHIDQQVRLHAIAHPKVAFRLVRDGRVSLDLPATGDQWERVRGLVGDEIAGGLFEMEPFENAGIKVTGVMSRPGVSRPNRRMQWVFLNGRPVENSVLFRAIKEAYRGLVERDGHPLAFLFLELPAGSFDINVHPAKKEVRFQKTGAVERAVYDALVASLENPSGAESGADAIEVAPSKAPAPAKKPASPAVRLTPAPPSAEAPKTARPAPARPAFKLSTESIKPRVTQPEMQPVVDDVVAAANELRNKKTTPVAQAAAGPEEGADDDLDSNAGIPDDFVFLSVLADGYVLYETDEGLALLHVRAARERIVYEQLADEQPEGADESASQRLLLPVTLETEQEEYETIVEVLDELCAVGFEIEEFGARTFKVSSLPAGVKQVNAADVIRQVFATVGDVRRGAVGAPSDGERRKLQVGVARVLAREFELGGGASVDTALDAAGAAQLAERLFGCRMPYCCPQGRPTLVHIGFAELARRFGR</sequence>
<dbReference type="GO" id="GO:0032300">
    <property type="term" value="C:mismatch repair complex"/>
    <property type="evidence" value="ECO:0007669"/>
    <property type="project" value="InterPro"/>
</dbReference>
<dbReference type="SMART" id="SM01340">
    <property type="entry name" value="DNA_mis_repair"/>
    <property type="match status" value="1"/>
</dbReference>
<dbReference type="InterPro" id="IPR037198">
    <property type="entry name" value="MutL_C_sf"/>
</dbReference>
<dbReference type="Proteomes" id="UP000475117">
    <property type="component" value="Chromosome"/>
</dbReference>
<keyword evidence="3 5" id="KW-0227">DNA damage</keyword>
<dbReference type="KEGG" id="soa:G3M56_014170"/>
<dbReference type="Pfam" id="PF01119">
    <property type="entry name" value="DNA_mis_repair"/>
    <property type="match status" value="1"/>
</dbReference>
<dbReference type="Pfam" id="PF13589">
    <property type="entry name" value="HATPase_c_3"/>
    <property type="match status" value="1"/>
</dbReference>
<dbReference type="GO" id="GO:0030983">
    <property type="term" value="F:mismatched DNA binding"/>
    <property type="evidence" value="ECO:0007669"/>
    <property type="project" value="InterPro"/>
</dbReference>
<feature type="domain" description="DNA mismatch repair protein S5" evidence="8">
    <location>
        <begin position="203"/>
        <end position="322"/>
    </location>
</feature>
<organism evidence="9 10">
    <name type="scientific">Sulfuriroseicoccus oceanibius</name>
    <dbReference type="NCBI Taxonomy" id="2707525"/>
    <lineage>
        <taxon>Bacteria</taxon>
        <taxon>Pseudomonadati</taxon>
        <taxon>Verrucomicrobiota</taxon>
        <taxon>Verrucomicrobiia</taxon>
        <taxon>Verrucomicrobiales</taxon>
        <taxon>Verrucomicrobiaceae</taxon>
        <taxon>Sulfuriroseicoccus</taxon>
    </lineage>
</organism>
<keyword evidence="4 5" id="KW-0234">DNA repair</keyword>
<dbReference type="SUPFAM" id="SSF118116">
    <property type="entry name" value="DNA mismatch repair protein MutL"/>
    <property type="match status" value="1"/>
</dbReference>
<dbReference type="GO" id="GO:0004519">
    <property type="term" value="F:endonuclease activity"/>
    <property type="evidence" value="ECO:0007669"/>
    <property type="project" value="UniProtKB-KW"/>
</dbReference>
<dbReference type="InterPro" id="IPR013507">
    <property type="entry name" value="DNA_mismatch_S5_2-like"/>
</dbReference>
<evidence type="ECO:0000313" key="10">
    <source>
        <dbReference type="Proteomes" id="UP000475117"/>
    </source>
</evidence>
<dbReference type="SUPFAM" id="SSF54211">
    <property type="entry name" value="Ribosomal protein S5 domain 2-like"/>
    <property type="match status" value="1"/>
</dbReference>
<dbReference type="InterPro" id="IPR020568">
    <property type="entry name" value="Ribosomal_Su5_D2-typ_SF"/>
</dbReference>
<dbReference type="NCBIfam" id="TIGR00585">
    <property type="entry name" value="mutl"/>
    <property type="match status" value="1"/>
</dbReference>
<accession>A0A6B3LDM5</accession>
<dbReference type="Gene3D" id="3.30.1370.100">
    <property type="entry name" value="MutL, C-terminal domain, regulatory subdomain"/>
    <property type="match status" value="1"/>
</dbReference>
<feature type="compositionally biased region" description="Low complexity" evidence="6">
    <location>
        <begin position="338"/>
        <end position="352"/>
    </location>
</feature>
<dbReference type="GO" id="GO:0005524">
    <property type="term" value="F:ATP binding"/>
    <property type="evidence" value="ECO:0007669"/>
    <property type="project" value="InterPro"/>
</dbReference>
<keyword evidence="9" id="KW-0255">Endonuclease</keyword>
<dbReference type="HAMAP" id="MF_00149">
    <property type="entry name" value="DNA_mis_repair"/>
    <property type="match status" value="1"/>
</dbReference>
<dbReference type="PROSITE" id="PS00058">
    <property type="entry name" value="DNA_MISMATCH_REPAIR_1"/>
    <property type="match status" value="1"/>
</dbReference>
<dbReference type="InterPro" id="IPR038973">
    <property type="entry name" value="MutL/Mlh/Pms-like"/>
</dbReference>
<keyword evidence="9" id="KW-0378">Hydrolase</keyword>
<evidence type="ECO:0000256" key="4">
    <source>
        <dbReference type="ARBA" id="ARBA00023204"/>
    </source>
</evidence>
<dbReference type="Gene3D" id="3.30.230.10">
    <property type="match status" value="1"/>
</dbReference>
<evidence type="ECO:0000313" key="9">
    <source>
        <dbReference type="EMBL" id="QQL44987.1"/>
    </source>
</evidence>
<name>A0A6B3LDM5_9BACT</name>
<evidence type="ECO:0000256" key="6">
    <source>
        <dbReference type="SAM" id="MobiDB-lite"/>
    </source>
</evidence>
<dbReference type="InterPro" id="IPR042121">
    <property type="entry name" value="MutL_C_regsub"/>
</dbReference>
<evidence type="ECO:0000256" key="1">
    <source>
        <dbReference type="ARBA" id="ARBA00006082"/>
    </source>
</evidence>
<dbReference type="AlphaFoldDB" id="A0A6B3LDM5"/>
<dbReference type="CDD" id="cd00782">
    <property type="entry name" value="MutL_Trans"/>
    <property type="match status" value="1"/>
</dbReference>
<dbReference type="PANTHER" id="PTHR10073">
    <property type="entry name" value="DNA MISMATCH REPAIR PROTEIN MLH, PMS, MUTL"/>
    <property type="match status" value="1"/>
</dbReference>
<protein>
    <recommendedName>
        <fullName evidence="2 5">DNA mismatch repair protein MutL</fullName>
    </recommendedName>
</protein>
<dbReference type="InterPro" id="IPR036890">
    <property type="entry name" value="HATPase_C_sf"/>
</dbReference>
<proteinExistence type="inferred from homology"/>
<dbReference type="RefSeq" id="WP_235203483.1">
    <property type="nucleotide sequence ID" value="NZ_CP066776.1"/>
</dbReference>
<keyword evidence="10" id="KW-1185">Reference proteome</keyword>
<dbReference type="CDD" id="cd16926">
    <property type="entry name" value="HATPase_MutL-MLH-PMS-like"/>
    <property type="match status" value="1"/>
</dbReference>
<comment type="similarity">
    <text evidence="1 5">Belongs to the DNA mismatch repair MutL/HexB family.</text>
</comment>
<dbReference type="InterPro" id="IPR014721">
    <property type="entry name" value="Ribsml_uS5_D2-typ_fold_subgr"/>
</dbReference>
<dbReference type="Gene3D" id="3.30.565.10">
    <property type="entry name" value="Histidine kinase-like ATPase, C-terminal domain"/>
    <property type="match status" value="1"/>
</dbReference>
<dbReference type="GO" id="GO:0016887">
    <property type="term" value="F:ATP hydrolysis activity"/>
    <property type="evidence" value="ECO:0007669"/>
    <property type="project" value="InterPro"/>
</dbReference>
<dbReference type="SUPFAM" id="SSF55874">
    <property type="entry name" value="ATPase domain of HSP90 chaperone/DNA topoisomerase II/histidine kinase"/>
    <property type="match status" value="1"/>
</dbReference>
<dbReference type="FunFam" id="3.30.565.10:FF:000003">
    <property type="entry name" value="DNA mismatch repair endonuclease MutL"/>
    <property type="match status" value="1"/>
</dbReference>
<feature type="region of interest" description="Disordered" evidence="6">
    <location>
        <begin position="412"/>
        <end position="432"/>
    </location>
</feature>
<comment type="function">
    <text evidence="5">This protein is involved in the repair of mismatches in DNA. It is required for dam-dependent methyl-directed DNA mismatch repair. May act as a 'molecular matchmaker', a protein that promotes the formation of a stable complex between two or more DNA-binding proteins in an ATP-dependent manner without itself being part of a final effector complex.</text>
</comment>
<dbReference type="EMBL" id="CP066776">
    <property type="protein sequence ID" value="QQL44987.1"/>
    <property type="molecule type" value="Genomic_DNA"/>
</dbReference>
<evidence type="ECO:0000259" key="7">
    <source>
        <dbReference type="SMART" id="SM00853"/>
    </source>
</evidence>
<evidence type="ECO:0000256" key="5">
    <source>
        <dbReference type="HAMAP-Rule" id="MF_00149"/>
    </source>
</evidence>
<dbReference type="InterPro" id="IPR042120">
    <property type="entry name" value="MutL_C_dimsub"/>
</dbReference>
<dbReference type="SMART" id="SM00853">
    <property type="entry name" value="MutL_C"/>
    <property type="match status" value="1"/>
</dbReference>
<feature type="region of interest" description="Disordered" evidence="6">
    <location>
        <begin position="338"/>
        <end position="375"/>
    </location>
</feature>
<dbReference type="InterPro" id="IPR002099">
    <property type="entry name" value="MutL/Mlh/PMS"/>
</dbReference>